<evidence type="ECO:0000313" key="3">
    <source>
        <dbReference type="Proteomes" id="UP001139012"/>
    </source>
</evidence>
<dbReference type="RefSeq" id="WP_237869538.1">
    <property type="nucleotide sequence ID" value="NZ_JAKLUA010000001.1"/>
</dbReference>
<reference evidence="2" key="1">
    <citation type="submission" date="2022-01" db="EMBL/GenBank/DDBJ databases">
        <title>Genome sequnece data of strain Bradyrhizobium sp. nov.</title>
        <authorList>
            <person name="Zhang J."/>
        </authorList>
    </citation>
    <scope>NUCLEOTIDE SEQUENCE</scope>
    <source>
        <strain evidence="2">WYCCWR 12774</strain>
    </source>
</reference>
<dbReference type="Proteomes" id="UP001139012">
    <property type="component" value="Unassembled WGS sequence"/>
</dbReference>
<keyword evidence="3" id="KW-1185">Reference proteome</keyword>
<evidence type="ECO:0000313" key="2">
    <source>
        <dbReference type="EMBL" id="MCG2666411.1"/>
    </source>
</evidence>
<proteinExistence type="predicted"/>
<organism evidence="2 3">
    <name type="scientific">Bradyrhizobium zhengyangense</name>
    <dbReference type="NCBI Taxonomy" id="2911009"/>
    <lineage>
        <taxon>Bacteria</taxon>
        <taxon>Pseudomonadati</taxon>
        <taxon>Pseudomonadota</taxon>
        <taxon>Alphaproteobacteria</taxon>
        <taxon>Hyphomicrobiales</taxon>
        <taxon>Nitrobacteraceae</taxon>
        <taxon>Bradyrhizobium</taxon>
    </lineage>
</organism>
<feature type="region of interest" description="Disordered" evidence="1">
    <location>
        <begin position="1"/>
        <end position="32"/>
    </location>
</feature>
<protein>
    <submittedName>
        <fullName evidence="2">Uncharacterized protein</fullName>
    </submittedName>
</protein>
<evidence type="ECO:0000256" key="1">
    <source>
        <dbReference type="SAM" id="MobiDB-lite"/>
    </source>
</evidence>
<accession>A0ABS9LHC5</accession>
<gene>
    <name evidence="2" type="ORF">L6637_05590</name>
</gene>
<comment type="caution">
    <text evidence="2">The sequence shown here is derived from an EMBL/GenBank/DDBJ whole genome shotgun (WGS) entry which is preliminary data.</text>
</comment>
<feature type="compositionally biased region" description="Polar residues" evidence="1">
    <location>
        <begin position="14"/>
        <end position="32"/>
    </location>
</feature>
<sequence length="93" mass="10389">MSGRRRYSGRPKAGSNSPDGSPANIANASLSPSRCRAIREKPLNIADRITKLSNEPHDVQRVMIEILRRQTATIFAGICICKRQELNTQHDDM</sequence>
<name>A0ABS9LHC5_9BRAD</name>
<dbReference type="EMBL" id="JAKLUA010000001">
    <property type="protein sequence ID" value="MCG2666411.1"/>
    <property type="molecule type" value="Genomic_DNA"/>
</dbReference>